<dbReference type="EMBL" id="CANTFM010000001">
    <property type="protein sequence ID" value="CAI5708060.1"/>
    <property type="molecule type" value="Genomic_DNA"/>
</dbReference>
<gene>
    <name evidence="2" type="ORF">PDE001_LOCUS1</name>
</gene>
<feature type="compositionally biased region" description="Low complexity" evidence="1">
    <location>
        <begin position="28"/>
        <end position="57"/>
    </location>
</feature>
<evidence type="ECO:0000313" key="2">
    <source>
        <dbReference type="EMBL" id="CAI5708060.1"/>
    </source>
</evidence>
<feature type="region of interest" description="Disordered" evidence="1">
    <location>
        <begin position="258"/>
        <end position="321"/>
    </location>
</feature>
<comment type="caution">
    <text evidence="2">The sequence shown here is derived from an EMBL/GenBank/DDBJ whole genome shotgun (WGS) entry which is preliminary data.</text>
</comment>
<organism evidence="2 3">
    <name type="scientific">Peronospora destructor</name>
    <dbReference type="NCBI Taxonomy" id="86335"/>
    <lineage>
        <taxon>Eukaryota</taxon>
        <taxon>Sar</taxon>
        <taxon>Stramenopiles</taxon>
        <taxon>Oomycota</taxon>
        <taxon>Peronosporomycetes</taxon>
        <taxon>Peronosporales</taxon>
        <taxon>Peronosporaceae</taxon>
        <taxon>Peronospora</taxon>
    </lineage>
</organism>
<dbReference type="Gene3D" id="2.30.30.140">
    <property type="match status" value="1"/>
</dbReference>
<dbReference type="SUPFAM" id="SSF54160">
    <property type="entry name" value="Chromo domain-like"/>
    <property type="match status" value="1"/>
</dbReference>
<dbReference type="AlphaFoldDB" id="A0AAV0STR1"/>
<keyword evidence="3" id="KW-1185">Reference proteome</keyword>
<proteinExistence type="predicted"/>
<reference evidence="2" key="1">
    <citation type="submission" date="2022-12" db="EMBL/GenBank/DDBJ databases">
        <authorList>
            <person name="Webb A."/>
        </authorList>
    </citation>
    <scope>NUCLEOTIDE SEQUENCE</scope>
    <source>
        <strain evidence="2">Pd1</strain>
    </source>
</reference>
<protein>
    <submittedName>
        <fullName evidence="2">Uncharacterized protein</fullName>
    </submittedName>
</protein>
<evidence type="ECO:0000313" key="3">
    <source>
        <dbReference type="Proteomes" id="UP001162029"/>
    </source>
</evidence>
<evidence type="ECO:0000256" key="1">
    <source>
        <dbReference type="SAM" id="MobiDB-lite"/>
    </source>
</evidence>
<dbReference type="CDD" id="cd20104">
    <property type="entry name" value="MBT_PHF20L1-like"/>
    <property type="match status" value="1"/>
</dbReference>
<feature type="compositionally biased region" description="Basic residues" evidence="1">
    <location>
        <begin position="288"/>
        <end position="298"/>
    </location>
</feature>
<name>A0AAV0STR1_9STRA</name>
<dbReference type="Proteomes" id="UP001162029">
    <property type="component" value="Unassembled WGS sequence"/>
</dbReference>
<sequence length="390" mass="43076">MVASLPPASSSTPDTLSEFDPKTESKLSTAPSTVASIASSPSTVASIASSPSNSESVAVREKKQAEGKAAAEANIQKPALYKRRRDRNSKPKPKPKKKDTALCVGYYIDALDKKMMWGEARIIQCNLKSQKIKVHFVGWSRNHDRWTDVMSIMAHGRYAPRTKDSTVKSWDGDMYLFEDMLGTVDKAAFPPAPPLKENEKQAALSPTLAKEKVDKMTKAPSALRAGHTVRSVLKRKADMGSSRDKAILKRIAATPKVVVSNGPPREHDQRSKHAVAVAKVKAKENNKEKRKLPRSSKRQKGEGKQPSASTTAKARQSAKNGAISADDLPLFRNLELDDGTVMDFSVQREKARKEQEAMRNFIDKCASIWRVSKVCYQYNKKGESGARARR</sequence>
<feature type="compositionally biased region" description="Basic residues" evidence="1">
    <location>
        <begin position="80"/>
        <end position="97"/>
    </location>
</feature>
<feature type="region of interest" description="Disordered" evidence="1">
    <location>
        <begin position="1"/>
        <end position="98"/>
    </location>
</feature>
<accession>A0AAV0STR1</accession>
<feature type="compositionally biased region" description="Polar residues" evidence="1">
    <location>
        <begin position="306"/>
        <end position="319"/>
    </location>
</feature>
<dbReference type="InterPro" id="IPR016197">
    <property type="entry name" value="Chromo-like_dom_sf"/>
</dbReference>